<gene>
    <name evidence="2" type="ORF">GCM10010448_67290</name>
</gene>
<feature type="transmembrane region" description="Helical" evidence="1">
    <location>
        <begin position="163"/>
        <end position="183"/>
    </location>
</feature>
<proteinExistence type="predicted"/>
<evidence type="ECO:0000313" key="2">
    <source>
        <dbReference type="EMBL" id="GAA3075532.1"/>
    </source>
</evidence>
<dbReference type="EMBL" id="BAAAUF010000087">
    <property type="protein sequence ID" value="GAA3075532.1"/>
    <property type="molecule type" value="Genomic_DNA"/>
</dbReference>
<dbReference type="Proteomes" id="UP001501532">
    <property type="component" value="Unassembled WGS sequence"/>
</dbReference>
<organism evidence="2 3">
    <name type="scientific">Streptomyces glomeratus</name>
    <dbReference type="NCBI Taxonomy" id="284452"/>
    <lineage>
        <taxon>Bacteria</taxon>
        <taxon>Bacillati</taxon>
        <taxon>Actinomycetota</taxon>
        <taxon>Actinomycetes</taxon>
        <taxon>Kitasatosporales</taxon>
        <taxon>Streptomycetaceae</taxon>
        <taxon>Streptomyces</taxon>
    </lineage>
</organism>
<accession>A0ABP6M6B9</accession>
<keyword evidence="1" id="KW-1133">Transmembrane helix</keyword>
<feature type="transmembrane region" description="Helical" evidence="1">
    <location>
        <begin position="20"/>
        <end position="40"/>
    </location>
</feature>
<reference evidence="3" key="1">
    <citation type="journal article" date="2019" name="Int. J. Syst. Evol. Microbiol.">
        <title>The Global Catalogue of Microorganisms (GCM) 10K type strain sequencing project: providing services to taxonomists for standard genome sequencing and annotation.</title>
        <authorList>
            <consortium name="The Broad Institute Genomics Platform"/>
            <consortium name="The Broad Institute Genome Sequencing Center for Infectious Disease"/>
            <person name="Wu L."/>
            <person name="Ma J."/>
        </authorList>
    </citation>
    <scope>NUCLEOTIDE SEQUENCE [LARGE SCALE GENOMIC DNA]</scope>
    <source>
        <strain evidence="3">JCM 9091</strain>
    </source>
</reference>
<name>A0ABP6M6B9_9ACTN</name>
<evidence type="ECO:0000313" key="3">
    <source>
        <dbReference type="Proteomes" id="UP001501532"/>
    </source>
</evidence>
<sequence>MDDLTLQGARKDVGTGGDGAPAQPGVIGIAFAAVLTAALASGSWQWFATYIGVTLLALVFCFHRLPGWTPGLRSAYLLHLVAYAVVVGLCVAITVAPMLQRWPWLFPMPGTRSECRELGTYERAVVEASLGDLAGRERTAVAYAQDIKGHEAVADCLSATTTLWLPVYGLGAALLVGLGAWFFDRNRHRRRP</sequence>
<evidence type="ECO:0008006" key="4">
    <source>
        <dbReference type="Google" id="ProtNLM"/>
    </source>
</evidence>
<feature type="transmembrane region" description="Helical" evidence="1">
    <location>
        <begin position="77"/>
        <end position="99"/>
    </location>
</feature>
<keyword evidence="1" id="KW-0472">Membrane</keyword>
<feature type="transmembrane region" description="Helical" evidence="1">
    <location>
        <begin position="46"/>
        <end position="65"/>
    </location>
</feature>
<keyword evidence="1" id="KW-0812">Transmembrane</keyword>
<protein>
    <recommendedName>
        <fullName evidence="4">DUF4199 domain-containing protein</fullName>
    </recommendedName>
</protein>
<comment type="caution">
    <text evidence="2">The sequence shown here is derived from an EMBL/GenBank/DDBJ whole genome shotgun (WGS) entry which is preliminary data.</text>
</comment>
<evidence type="ECO:0000256" key="1">
    <source>
        <dbReference type="SAM" id="Phobius"/>
    </source>
</evidence>
<keyword evidence="3" id="KW-1185">Reference proteome</keyword>
<dbReference type="RefSeq" id="WP_234519001.1">
    <property type="nucleotide sequence ID" value="NZ_BAAAUF010000087.1"/>
</dbReference>